<accession>A0A810QMM5</accession>
<dbReference type="SUPFAM" id="SSF52922">
    <property type="entry name" value="TK C-terminal domain-like"/>
    <property type="match status" value="1"/>
</dbReference>
<dbReference type="InterPro" id="IPR033412">
    <property type="entry name" value="PFOR_II"/>
</dbReference>
<dbReference type="GO" id="GO:0019752">
    <property type="term" value="P:carboxylic acid metabolic process"/>
    <property type="evidence" value="ECO:0007669"/>
    <property type="project" value="UniProtKB-ARBA"/>
</dbReference>
<dbReference type="Pfam" id="PF17147">
    <property type="entry name" value="PFOR_II"/>
    <property type="match status" value="1"/>
</dbReference>
<dbReference type="GO" id="GO:0006979">
    <property type="term" value="P:response to oxidative stress"/>
    <property type="evidence" value="ECO:0007669"/>
    <property type="project" value="TreeGrafter"/>
</dbReference>
<dbReference type="RefSeq" id="WP_213543549.1">
    <property type="nucleotide sequence ID" value="NZ_AP023420.1"/>
</dbReference>
<gene>
    <name evidence="5" type="ORF">MM59RIKEN_27520</name>
</gene>
<evidence type="ECO:0000259" key="3">
    <source>
        <dbReference type="Pfam" id="PF01855"/>
    </source>
</evidence>
<keyword evidence="6" id="KW-1185">Reference proteome</keyword>
<dbReference type="FunFam" id="3.40.50.970:FF:000012">
    <property type="entry name" value="Pyruvate:ferredoxin (Flavodoxin) oxidoreductase"/>
    <property type="match status" value="1"/>
</dbReference>
<dbReference type="Gene3D" id="3.40.50.920">
    <property type="match status" value="1"/>
</dbReference>
<sequence>MGTKAFLSANEAAAHGVRLAKPQVIAAYPITPQTTLVEKLADFIADGQSDARYMMVESEHSAMAAALGASMMGARTFTASSSQGLLYMCEMLSYVSGARHPVVMADANRSTATPWNIYGDQRDAMAMRDSGFVQLYVESGQEALDTMLMAYRLAEDPEVMLPVMVNLDGFTLTHTYDLVDIPDQTDVDRFLPPFQTTNKLDMNNPMTLCATVGPAYHTEGRIQQCLAFETAKRKIQEIDTEFGKIFGRTYHGMYEEYCCEDADLVLVASGSVAGTTRVVVDELRGQGRKVGMIKLKSFRPFPKEFFASIGGKFKALGVIDKSVSFGYDGTIFGDVKSSMYGQGSTKTANFICGLGGRDVSKDMIAEMFGVLQNLSDGKFEDEVQFIGKRW</sequence>
<organism evidence="5 6">
    <name type="scientific">Pusillibacter faecalis</name>
    <dbReference type="NCBI Taxonomy" id="2714358"/>
    <lineage>
        <taxon>Bacteria</taxon>
        <taxon>Bacillati</taxon>
        <taxon>Bacillota</taxon>
        <taxon>Clostridia</taxon>
        <taxon>Eubacteriales</taxon>
        <taxon>Oscillospiraceae</taxon>
        <taxon>Pusillibacter</taxon>
    </lineage>
</organism>
<dbReference type="FunFam" id="3.40.50.920:FF:000010">
    <property type="entry name" value="Pyruvate ferredoxin oxidoreductase, alpha subunit"/>
    <property type="match status" value="1"/>
</dbReference>
<dbReference type="Pfam" id="PF01855">
    <property type="entry name" value="POR_N"/>
    <property type="match status" value="1"/>
</dbReference>
<dbReference type="InterPro" id="IPR029061">
    <property type="entry name" value="THDP-binding"/>
</dbReference>
<protein>
    <submittedName>
        <fullName evidence="5">Pyruvate ferredoxin oxidoreductase subunit alpha</fullName>
    </submittedName>
</protein>
<comment type="similarity">
    <text evidence="1">Belongs to the pyruvate:ferredoxin/flavodoxin oxidoreductase family.</text>
</comment>
<keyword evidence="2" id="KW-0560">Oxidoreductase</keyword>
<dbReference type="InterPro" id="IPR002880">
    <property type="entry name" value="Pyrv_Fd/Flavodoxin_OxRdtase_N"/>
</dbReference>
<dbReference type="Gene3D" id="3.40.50.970">
    <property type="match status" value="1"/>
</dbReference>
<dbReference type="EMBL" id="AP023420">
    <property type="protein sequence ID" value="BCK85433.1"/>
    <property type="molecule type" value="Genomic_DNA"/>
</dbReference>
<dbReference type="AlphaFoldDB" id="A0A810QMM5"/>
<feature type="domain" description="Pyruvate flavodoxin/ferredoxin oxidoreductase pyrimidine binding" evidence="3">
    <location>
        <begin position="16"/>
        <end position="238"/>
    </location>
</feature>
<feature type="domain" description="Pyruvate:ferredoxin oxidoreductase core" evidence="4">
    <location>
        <begin position="262"/>
        <end position="361"/>
    </location>
</feature>
<evidence type="ECO:0000313" key="6">
    <source>
        <dbReference type="Proteomes" id="UP000679848"/>
    </source>
</evidence>
<evidence type="ECO:0000256" key="2">
    <source>
        <dbReference type="ARBA" id="ARBA00023002"/>
    </source>
</evidence>
<keyword evidence="5" id="KW-0670">Pyruvate</keyword>
<dbReference type="Proteomes" id="UP000679848">
    <property type="component" value="Chromosome"/>
</dbReference>
<dbReference type="SUPFAM" id="SSF52518">
    <property type="entry name" value="Thiamin diphosphate-binding fold (THDP-binding)"/>
    <property type="match status" value="1"/>
</dbReference>
<reference evidence="5" key="1">
    <citation type="submission" date="2020-09" db="EMBL/GenBank/DDBJ databases">
        <title>New species isolated from human feces.</title>
        <authorList>
            <person name="Kitahara M."/>
            <person name="Shigeno Y."/>
            <person name="Shime M."/>
            <person name="Matsumoto Y."/>
            <person name="Nakamura S."/>
            <person name="Motooka D."/>
            <person name="Fukuoka S."/>
            <person name="Nishikawa H."/>
            <person name="Benno Y."/>
        </authorList>
    </citation>
    <scope>NUCLEOTIDE SEQUENCE</scope>
    <source>
        <strain evidence="5">MM59</strain>
    </source>
</reference>
<dbReference type="KEGG" id="pfaa:MM59RIKEN_27520"/>
<dbReference type="PANTHER" id="PTHR32154">
    <property type="entry name" value="PYRUVATE-FLAVODOXIN OXIDOREDUCTASE-RELATED"/>
    <property type="match status" value="1"/>
</dbReference>
<name>A0A810QMM5_9FIRM</name>
<dbReference type="InterPro" id="IPR050722">
    <property type="entry name" value="Pyruvate:ferred/Flavod_OxRd"/>
</dbReference>
<dbReference type="CDD" id="cd07034">
    <property type="entry name" value="TPP_PYR_PFOR_IOR-alpha_like"/>
    <property type="match status" value="1"/>
</dbReference>
<dbReference type="GO" id="GO:0016903">
    <property type="term" value="F:oxidoreductase activity, acting on the aldehyde or oxo group of donors"/>
    <property type="evidence" value="ECO:0007669"/>
    <property type="project" value="UniProtKB-ARBA"/>
</dbReference>
<dbReference type="PANTHER" id="PTHR32154:SF0">
    <property type="entry name" value="PYRUVATE-FLAVODOXIN OXIDOREDUCTASE-RELATED"/>
    <property type="match status" value="1"/>
</dbReference>
<evidence type="ECO:0000259" key="4">
    <source>
        <dbReference type="Pfam" id="PF17147"/>
    </source>
</evidence>
<proteinExistence type="inferred from homology"/>
<dbReference type="InterPro" id="IPR009014">
    <property type="entry name" value="Transketo_C/PFOR_II"/>
</dbReference>
<evidence type="ECO:0000256" key="1">
    <source>
        <dbReference type="ARBA" id="ARBA00009032"/>
    </source>
</evidence>
<evidence type="ECO:0000313" key="5">
    <source>
        <dbReference type="EMBL" id="BCK85433.1"/>
    </source>
</evidence>